<dbReference type="PANTHER" id="PTHR35849:SF1">
    <property type="entry name" value="INTERMEMBRANE PHOSPHOLIPID TRANSPORT SYSTEM BINDING PROTEIN MLAB"/>
    <property type="match status" value="1"/>
</dbReference>
<proteinExistence type="predicted"/>
<feature type="domain" description="STAS" evidence="1">
    <location>
        <begin position="14"/>
        <end position="100"/>
    </location>
</feature>
<dbReference type="PANTHER" id="PTHR35849">
    <property type="entry name" value="BLR2341 PROTEIN"/>
    <property type="match status" value="1"/>
</dbReference>
<dbReference type="RefSeq" id="WP_237485329.1">
    <property type="nucleotide sequence ID" value="NZ_CAKLCM010000002.1"/>
</dbReference>
<accession>A0ABN8DHJ8</accession>
<protein>
    <recommendedName>
        <fullName evidence="1">STAS domain-containing protein</fullName>
    </recommendedName>
</protein>
<dbReference type="CDD" id="cd07043">
    <property type="entry name" value="STAS_anti-anti-sigma_factors"/>
    <property type="match status" value="1"/>
</dbReference>
<reference evidence="2" key="1">
    <citation type="submission" date="2021-12" db="EMBL/GenBank/DDBJ databases">
        <authorList>
            <person name="Rodrigo-Torres L."/>
            <person name="Arahal R. D."/>
            <person name="Lucena T."/>
        </authorList>
    </citation>
    <scope>NUCLEOTIDE SEQUENCE</scope>
    <source>
        <strain evidence="2">CECT 8226</strain>
    </source>
</reference>
<dbReference type="Pfam" id="PF13466">
    <property type="entry name" value="STAS_2"/>
    <property type="match status" value="1"/>
</dbReference>
<name>A0ABN8DHJ8_9VIBR</name>
<organism evidence="2 3">
    <name type="scientific">Vibrio hippocampi</name>
    <dbReference type="NCBI Taxonomy" id="654686"/>
    <lineage>
        <taxon>Bacteria</taxon>
        <taxon>Pseudomonadati</taxon>
        <taxon>Pseudomonadota</taxon>
        <taxon>Gammaproteobacteria</taxon>
        <taxon>Vibrionales</taxon>
        <taxon>Vibrionaceae</taxon>
        <taxon>Vibrio</taxon>
    </lineage>
</organism>
<dbReference type="SUPFAM" id="SSF52091">
    <property type="entry name" value="SpoIIaa-like"/>
    <property type="match status" value="1"/>
</dbReference>
<dbReference type="PROSITE" id="PS50801">
    <property type="entry name" value="STAS"/>
    <property type="match status" value="1"/>
</dbReference>
<dbReference type="Gene3D" id="3.30.750.24">
    <property type="entry name" value="STAS domain"/>
    <property type="match status" value="1"/>
</dbReference>
<evidence type="ECO:0000313" key="3">
    <source>
        <dbReference type="Proteomes" id="UP000838160"/>
    </source>
</evidence>
<dbReference type="Proteomes" id="UP000838160">
    <property type="component" value="Unassembled WGS sequence"/>
</dbReference>
<evidence type="ECO:0000313" key="2">
    <source>
        <dbReference type="EMBL" id="CAH0527178.1"/>
    </source>
</evidence>
<dbReference type="InterPro" id="IPR002645">
    <property type="entry name" value="STAS_dom"/>
</dbReference>
<dbReference type="InterPro" id="IPR058548">
    <property type="entry name" value="MlaB-like_STAS"/>
</dbReference>
<gene>
    <name evidence="2" type="ORF">VHP8226_02520</name>
</gene>
<dbReference type="InterPro" id="IPR052746">
    <property type="entry name" value="MlaB_ABC_Transporter"/>
</dbReference>
<dbReference type="InterPro" id="IPR036513">
    <property type="entry name" value="STAS_dom_sf"/>
</dbReference>
<evidence type="ECO:0000259" key="1">
    <source>
        <dbReference type="PROSITE" id="PS50801"/>
    </source>
</evidence>
<sequence length="100" mass="11500">MSSATIEVIEASNYRLKGDITHTSVPFLWQQVMSLPFAVEQLEVSLQHTTRFDSAGLVMLIHLLEHAKNRKCHIMLSFIPKQLEILIELYNLDSVIEKHI</sequence>
<keyword evidence="3" id="KW-1185">Reference proteome</keyword>
<dbReference type="EMBL" id="CAKLCM010000002">
    <property type="protein sequence ID" value="CAH0527178.1"/>
    <property type="molecule type" value="Genomic_DNA"/>
</dbReference>
<comment type="caution">
    <text evidence="2">The sequence shown here is derived from an EMBL/GenBank/DDBJ whole genome shotgun (WGS) entry which is preliminary data.</text>
</comment>